<evidence type="ECO:0000313" key="2">
    <source>
        <dbReference type="EMBL" id="CAF1206164.1"/>
    </source>
</evidence>
<feature type="domain" description="TIR" evidence="1">
    <location>
        <begin position="543"/>
        <end position="670"/>
    </location>
</feature>
<proteinExistence type="predicted"/>
<dbReference type="Gene3D" id="3.40.50.10140">
    <property type="entry name" value="Toll/interleukin-1 receptor homology (TIR) domain"/>
    <property type="match status" value="1"/>
</dbReference>
<accession>A0A814WS08</accession>
<dbReference type="PANTHER" id="PTHR46270:SF2">
    <property type="entry name" value="TIR DOMAIN-CONTAINING PROTEIN"/>
    <property type="match status" value="1"/>
</dbReference>
<dbReference type="GO" id="GO:0007165">
    <property type="term" value="P:signal transduction"/>
    <property type="evidence" value="ECO:0007669"/>
    <property type="project" value="InterPro"/>
</dbReference>
<dbReference type="SMART" id="SM00255">
    <property type="entry name" value="TIR"/>
    <property type="match status" value="1"/>
</dbReference>
<evidence type="ECO:0000259" key="1">
    <source>
        <dbReference type="PROSITE" id="PS50104"/>
    </source>
</evidence>
<dbReference type="Proteomes" id="UP000663882">
    <property type="component" value="Unassembled WGS sequence"/>
</dbReference>
<dbReference type="Proteomes" id="UP000663823">
    <property type="component" value="Unassembled WGS sequence"/>
</dbReference>
<dbReference type="OrthoDB" id="6160824at2759"/>
<organism evidence="2 4">
    <name type="scientific">Rotaria sordida</name>
    <dbReference type="NCBI Taxonomy" id="392033"/>
    <lineage>
        <taxon>Eukaryota</taxon>
        <taxon>Metazoa</taxon>
        <taxon>Spiralia</taxon>
        <taxon>Gnathifera</taxon>
        <taxon>Rotifera</taxon>
        <taxon>Eurotatoria</taxon>
        <taxon>Bdelloidea</taxon>
        <taxon>Philodinida</taxon>
        <taxon>Philodinidae</taxon>
        <taxon>Rotaria</taxon>
    </lineage>
</organism>
<evidence type="ECO:0000313" key="4">
    <source>
        <dbReference type="Proteomes" id="UP000663882"/>
    </source>
</evidence>
<name>A0A814WS08_9BILA</name>
<gene>
    <name evidence="3" type="ORF">OTI717_LOCUS6791</name>
    <name evidence="2" type="ORF">RFH988_LOCUS24877</name>
</gene>
<reference evidence="2" key="1">
    <citation type="submission" date="2021-02" db="EMBL/GenBank/DDBJ databases">
        <authorList>
            <person name="Nowell W R."/>
        </authorList>
    </citation>
    <scope>NUCLEOTIDE SEQUENCE</scope>
</reference>
<dbReference type="InterPro" id="IPR000157">
    <property type="entry name" value="TIR_dom"/>
</dbReference>
<dbReference type="EMBL" id="CAJNOO010001845">
    <property type="protein sequence ID" value="CAF1206164.1"/>
    <property type="molecule type" value="Genomic_DNA"/>
</dbReference>
<sequence length="676" mass="79823">MTNHNDLNSLLLQLQELEKSKDYLSIGNILDRRFDSIINNIIRKWISNDRLTNDERIFIDLYSNLQLSFVEYCVFDLQSTINNENIIELFRTCLFRTKQIDDLKQAVIFIRDEQLSNDNTNEEDEMLIYLMRMLDARSFTYRLCFKDLNPPPRNLNNELNLCLNHRHAKNYLYDMKFNKNMHVSYRHTFFIGCCTFAVALFDENRGILKNDDKKKYIYLLAKYVRIVLSEKNFEQNKSFLYCLRGILAILTNCVPTENWIHIINRALGNKNDDDAQLANPFNINLFSLIIFRLLGSNIIRDEAIQSNSNDITSLVDVALIFLNKWYDTSRDLNDDDDENMNDCLSLNEPNQVLRLLRSNKRSDENLNASQIIIPYIDAKYERVRLMAVSTLSSLMSFQDFKDLQKENPHMAQDIVKLIFDFIDRAVAEGSIQYKGISFELLLLYLLRFLTQDFFKKQTLPYISKIVTYAEQHHLYALKILCKISSSPDMKQDLKNNFELNEFLTTKANFLFGTDPRMKKIIEQIRQNLTSEQEKELPISINRNSRQAFISYCHRDTRQCDEFVQALEKANLFTNIWVDRNCMKDNMVDTITSGIRQSKAVFVLLSNAYCASYFCRREWEFAINKKIKIYPVFVQEDFKKEAPDWALFNIGLNHYYKIYKHDDLERLIKTLCSDNHE</sequence>
<comment type="caution">
    <text evidence="2">The sequence shown here is derived from an EMBL/GenBank/DDBJ whole genome shotgun (WGS) entry which is preliminary data.</text>
</comment>
<dbReference type="SUPFAM" id="SSF52200">
    <property type="entry name" value="Toll/Interleukin receptor TIR domain"/>
    <property type="match status" value="1"/>
</dbReference>
<dbReference type="PANTHER" id="PTHR46270">
    <property type="entry name" value="ARMADILLO-TYPE FOLD-RELATED"/>
    <property type="match status" value="1"/>
</dbReference>
<dbReference type="Pfam" id="PF13676">
    <property type="entry name" value="TIR_2"/>
    <property type="match status" value="1"/>
</dbReference>
<dbReference type="EMBL" id="CAJOAX010000490">
    <property type="protein sequence ID" value="CAF3600695.1"/>
    <property type="molecule type" value="Genomic_DNA"/>
</dbReference>
<dbReference type="PROSITE" id="PS50104">
    <property type="entry name" value="TIR"/>
    <property type="match status" value="1"/>
</dbReference>
<dbReference type="AlphaFoldDB" id="A0A814WS08"/>
<evidence type="ECO:0000313" key="3">
    <source>
        <dbReference type="EMBL" id="CAF3600695.1"/>
    </source>
</evidence>
<protein>
    <recommendedName>
        <fullName evidence="1">TIR domain-containing protein</fullName>
    </recommendedName>
</protein>
<dbReference type="InterPro" id="IPR035897">
    <property type="entry name" value="Toll_tir_struct_dom_sf"/>
</dbReference>